<feature type="region of interest" description="Disordered" evidence="4">
    <location>
        <begin position="1"/>
        <end position="23"/>
    </location>
</feature>
<dbReference type="PANTHER" id="PTHR31642:SF184">
    <property type="entry name" value="SPERMIDINE HYDROXYCINNAMOYL TRANSFERASE"/>
    <property type="match status" value="1"/>
</dbReference>
<dbReference type="EMBL" id="CM029052">
    <property type="protein sequence ID" value="KAG2559378.1"/>
    <property type="molecule type" value="Genomic_DNA"/>
</dbReference>
<dbReference type="GO" id="GO:0016747">
    <property type="term" value="F:acyltransferase activity, transferring groups other than amino-acyl groups"/>
    <property type="evidence" value="ECO:0007669"/>
    <property type="project" value="TreeGrafter"/>
</dbReference>
<dbReference type="PANTHER" id="PTHR31642">
    <property type="entry name" value="TRICHOTHECENE 3-O-ACETYLTRANSFERASE"/>
    <property type="match status" value="1"/>
</dbReference>
<comment type="caution">
    <text evidence="5">The sequence shown here is derived from an EMBL/GenBank/DDBJ whole genome shotgun (WGS) entry which is preliminary data.</text>
</comment>
<evidence type="ECO:0000256" key="4">
    <source>
        <dbReference type="SAM" id="MobiDB-lite"/>
    </source>
</evidence>
<sequence length="451" mass="48269">MKITVQSSKAIRPARGGAGGGAPSTAADAAIPLTVFDKANYDLYISGINFFRPPAPPNAALAAGLARALAEYREWAGRLGADAADRRAILLTDAGARLVEATADVALGAVMPMEPAPEVLRLHPDGDGAEELLLVQLTRFACGSLAVGHTMHHAVADGRAACNFLLAWGQATRGAAFDPAPAHGRASLFVPRDPPRVAFEHRGVEFKPPPARGESPGGRRDVAGCGGDEVVVRRVRFGQEFVAELRSRASAGAPRPYSTLQCVAAHLWRCITAARGLEAREVTRLCVAVDGRARMRRPRVPDGYAGNVVLWARPAATAGELLSRPLRFAVELLSREVARVDDGYFRSFIDFASSGAVEEERLVPAADAAETVYSPDVEVDSLLHAPFYDLDFGAGPPFFFMPSYLPVEGSVFVVRSFSGDRSVDAYVPLFSRAMDTFTKCCYSLEMADARL</sequence>
<gene>
    <name evidence="5" type="ORF">PVAP13_8NG303424</name>
</gene>
<protein>
    <recommendedName>
        <fullName evidence="7">Agmatine coumaroyltransferase-2</fullName>
    </recommendedName>
</protein>
<dbReference type="Proteomes" id="UP000823388">
    <property type="component" value="Chromosome 8N"/>
</dbReference>
<name>A0A8T0PEP1_PANVG</name>
<dbReference type="Pfam" id="PF02458">
    <property type="entry name" value="Transferase"/>
    <property type="match status" value="1"/>
</dbReference>
<evidence type="ECO:0000256" key="2">
    <source>
        <dbReference type="ARBA" id="ARBA00022679"/>
    </source>
</evidence>
<dbReference type="AlphaFoldDB" id="A0A8T0PEP1"/>
<keyword evidence="2" id="KW-0808">Transferase</keyword>
<dbReference type="InterPro" id="IPR050317">
    <property type="entry name" value="Plant_Fungal_Acyltransferase"/>
</dbReference>
<dbReference type="Gene3D" id="3.30.559.10">
    <property type="entry name" value="Chloramphenicol acetyltransferase-like domain"/>
    <property type="match status" value="2"/>
</dbReference>
<evidence type="ECO:0008006" key="7">
    <source>
        <dbReference type="Google" id="ProtNLM"/>
    </source>
</evidence>
<dbReference type="InterPro" id="IPR023213">
    <property type="entry name" value="CAT-like_dom_sf"/>
</dbReference>
<keyword evidence="6" id="KW-1185">Reference proteome</keyword>
<evidence type="ECO:0000256" key="1">
    <source>
        <dbReference type="ARBA" id="ARBA00009861"/>
    </source>
</evidence>
<dbReference type="OrthoDB" id="671439at2759"/>
<comment type="similarity">
    <text evidence="1">Belongs to the plant acyltransferase family.</text>
</comment>
<organism evidence="5 6">
    <name type="scientific">Panicum virgatum</name>
    <name type="common">Blackwell switchgrass</name>
    <dbReference type="NCBI Taxonomy" id="38727"/>
    <lineage>
        <taxon>Eukaryota</taxon>
        <taxon>Viridiplantae</taxon>
        <taxon>Streptophyta</taxon>
        <taxon>Embryophyta</taxon>
        <taxon>Tracheophyta</taxon>
        <taxon>Spermatophyta</taxon>
        <taxon>Magnoliopsida</taxon>
        <taxon>Liliopsida</taxon>
        <taxon>Poales</taxon>
        <taxon>Poaceae</taxon>
        <taxon>PACMAD clade</taxon>
        <taxon>Panicoideae</taxon>
        <taxon>Panicodae</taxon>
        <taxon>Paniceae</taxon>
        <taxon>Panicinae</taxon>
        <taxon>Panicum</taxon>
        <taxon>Panicum sect. Hiantes</taxon>
    </lineage>
</organism>
<evidence type="ECO:0000313" key="6">
    <source>
        <dbReference type="Proteomes" id="UP000823388"/>
    </source>
</evidence>
<keyword evidence="3" id="KW-0012">Acyltransferase</keyword>
<evidence type="ECO:0000313" key="5">
    <source>
        <dbReference type="EMBL" id="KAG2559378.1"/>
    </source>
</evidence>
<accession>A0A8T0PEP1</accession>
<evidence type="ECO:0000256" key="3">
    <source>
        <dbReference type="ARBA" id="ARBA00023315"/>
    </source>
</evidence>
<dbReference type="FunFam" id="3.30.559.10:FF:000008">
    <property type="entry name" value="Tryptamine hydroxycinnamoyl transferase"/>
    <property type="match status" value="1"/>
</dbReference>
<reference evidence="5 6" key="1">
    <citation type="submission" date="2020-05" db="EMBL/GenBank/DDBJ databases">
        <title>WGS assembly of Panicum virgatum.</title>
        <authorList>
            <person name="Lovell J.T."/>
            <person name="Jenkins J."/>
            <person name="Shu S."/>
            <person name="Juenger T.E."/>
            <person name="Schmutz J."/>
        </authorList>
    </citation>
    <scope>NUCLEOTIDE SEQUENCE [LARGE SCALE GENOMIC DNA]</scope>
    <source>
        <strain evidence="6">cv. AP13</strain>
    </source>
</reference>
<proteinExistence type="inferred from homology"/>